<evidence type="ECO:0000313" key="10">
    <source>
        <dbReference type="EMBL" id="ACV78838.1"/>
    </source>
</evidence>
<dbReference type="PANTHER" id="PTHR30445:SF3">
    <property type="entry name" value="TRANSPORT PROTEIN YIDE-RELATED"/>
    <property type="match status" value="1"/>
</dbReference>
<dbReference type="KEGG" id="nml:Namu_2470"/>
<evidence type="ECO:0000256" key="6">
    <source>
        <dbReference type="ARBA" id="ARBA00022989"/>
    </source>
</evidence>
<keyword evidence="6 8" id="KW-1133">Transmembrane helix</keyword>
<feature type="transmembrane region" description="Helical" evidence="8">
    <location>
        <begin position="348"/>
        <end position="368"/>
    </location>
</feature>
<dbReference type="eggNOG" id="COG2985">
    <property type="taxonomic scope" value="Bacteria"/>
</dbReference>
<feature type="transmembrane region" description="Helical" evidence="8">
    <location>
        <begin position="87"/>
        <end position="107"/>
    </location>
</feature>
<dbReference type="GO" id="GO:0006813">
    <property type="term" value="P:potassium ion transport"/>
    <property type="evidence" value="ECO:0007669"/>
    <property type="project" value="InterPro"/>
</dbReference>
<feature type="transmembrane region" description="Helical" evidence="8">
    <location>
        <begin position="145"/>
        <end position="167"/>
    </location>
</feature>
<dbReference type="SUPFAM" id="SSF116726">
    <property type="entry name" value="TrkA C-terminal domain-like"/>
    <property type="match status" value="1"/>
</dbReference>
<evidence type="ECO:0000259" key="9">
    <source>
        <dbReference type="PROSITE" id="PS51202"/>
    </source>
</evidence>
<name>C8X6I3_NAKMY</name>
<organism evidence="10 11">
    <name type="scientific">Nakamurella multipartita (strain ATCC 700099 / DSM 44233 / CIP 104796 / JCM 9543 / NBRC 105858 / Y-104)</name>
    <name type="common">Microsphaera multipartita</name>
    <dbReference type="NCBI Taxonomy" id="479431"/>
    <lineage>
        <taxon>Bacteria</taxon>
        <taxon>Bacillati</taxon>
        <taxon>Actinomycetota</taxon>
        <taxon>Actinomycetes</taxon>
        <taxon>Nakamurellales</taxon>
        <taxon>Nakamurellaceae</taxon>
        <taxon>Nakamurella</taxon>
    </lineage>
</organism>
<dbReference type="RefSeq" id="WP_015747726.1">
    <property type="nucleotide sequence ID" value="NC_013235.1"/>
</dbReference>
<feature type="transmembrane region" description="Helical" evidence="8">
    <location>
        <begin position="500"/>
        <end position="521"/>
    </location>
</feature>
<evidence type="ECO:0000256" key="4">
    <source>
        <dbReference type="ARBA" id="ARBA00022475"/>
    </source>
</evidence>
<comment type="subcellular location">
    <subcellularLocation>
        <location evidence="1">Cell membrane</location>
        <topology evidence="1">Multi-pass membrane protein</topology>
    </subcellularLocation>
</comment>
<dbReference type="HOGENOM" id="CLU_035023_3_0_11"/>
<dbReference type="InterPro" id="IPR006512">
    <property type="entry name" value="YidE_YbjL"/>
</dbReference>
<dbReference type="Pfam" id="PF06826">
    <property type="entry name" value="Asp-Al_Ex"/>
    <property type="match status" value="2"/>
</dbReference>
<feature type="transmembrane region" description="Helical" evidence="8">
    <location>
        <begin position="6"/>
        <end position="26"/>
    </location>
</feature>
<dbReference type="InterPro" id="IPR050144">
    <property type="entry name" value="AAE_transporter"/>
</dbReference>
<accession>C8X6I3</accession>
<dbReference type="AlphaFoldDB" id="C8X6I3"/>
<feature type="transmembrane region" description="Helical" evidence="8">
    <location>
        <begin position="438"/>
        <end position="459"/>
    </location>
</feature>
<feature type="transmembrane region" description="Helical" evidence="8">
    <location>
        <begin position="33"/>
        <end position="52"/>
    </location>
</feature>
<dbReference type="GO" id="GO:0005886">
    <property type="term" value="C:plasma membrane"/>
    <property type="evidence" value="ECO:0007669"/>
    <property type="project" value="UniProtKB-SubCell"/>
</dbReference>
<dbReference type="GO" id="GO:0008324">
    <property type="term" value="F:monoatomic cation transmembrane transporter activity"/>
    <property type="evidence" value="ECO:0007669"/>
    <property type="project" value="InterPro"/>
</dbReference>
<evidence type="ECO:0000256" key="8">
    <source>
        <dbReference type="SAM" id="Phobius"/>
    </source>
</evidence>
<keyword evidence="3" id="KW-0813">Transport</keyword>
<sequence length="522" mass="55059">MTEVLAGSPLLTIMVVVALGTLLGIVPFGPVKIGPAGALFVGLLFGALDPRLGQGLDLVRTLGLALFVYTVGLASGSVFFHSLRRQLPLMLSAIVVLAAATAVIMAVGRVMGLSSAIQGGTFAGALTSTPALASATAKAASNEPAVGYALSYPFGVVLTIVAMAVILNRSWPCPKDQPPLAAQALVDFTIEVQRPVRMSEVPGFAQHLVRFSYLRRDDRTRVVHEDEQFRPGDRVVVIAPAEMAAAACDFLGRKCRHHLAHDRSEVDYRRILISNPMIAGRSVGSLDIPQRYDGIITRVRRGDTELLAYDDLVVELGDRLRVVVPRRCMSDVGHYLGDSERKVSEVDALSLGIGLALGLLIGLITIPMPGSIKLSLGAAAGPLIVGMVLGRLERTGPIVWGLPNSANLTIRQLGLLLFLAATGLASGQAFASQAFTGLGLRVVVTGVIVVVLADLLMVVVARMFGTSPVRAAGLLAGFISQPAILAYGNAKVDDDRMDAGFTALFAIQMIAKVLLVQIIVAL</sequence>
<dbReference type="EMBL" id="CP001737">
    <property type="protein sequence ID" value="ACV78838.1"/>
    <property type="molecule type" value="Genomic_DNA"/>
</dbReference>
<feature type="transmembrane region" description="Helical" evidence="8">
    <location>
        <begin position="413"/>
        <end position="432"/>
    </location>
</feature>
<proteinExistence type="inferred from homology"/>
<dbReference type="InterPro" id="IPR006037">
    <property type="entry name" value="RCK_C"/>
</dbReference>
<dbReference type="InterPro" id="IPR036721">
    <property type="entry name" value="RCK_C_sf"/>
</dbReference>
<dbReference type="Gene3D" id="3.30.70.1450">
    <property type="entry name" value="Regulator of K+ conductance, C-terminal domain"/>
    <property type="match status" value="1"/>
</dbReference>
<dbReference type="PROSITE" id="PS51202">
    <property type="entry name" value="RCK_C"/>
    <property type="match status" value="1"/>
</dbReference>
<evidence type="ECO:0000256" key="2">
    <source>
        <dbReference type="ARBA" id="ARBA00009854"/>
    </source>
</evidence>
<feature type="transmembrane region" description="Helical" evidence="8">
    <location>
        <begin position="58"/>
        <end position="80"/>
    </location>
</feature>
<reference evidence="11" key="1">
    <citation type="submission" date="2009-09" db="EMBL/GenBank/DDBJ databases">
        <title>The complete genome of Nakamurella multipartita DSM 44233.</title>
        <authorList>
            <consortium name="US DOE Joint Genome Institute (JGI-PGF)"/>
            <person name="Lucas S."/>
            <person name="Copeland A."/>
            <person name="Lapidus A."/>
            <person name="Glavina del Rio T."/>
            <person name="Dalin E."/>
            <person name="Tice H."/>
            <person name="Bruce D."/>
            <person name="Goodwin L."/>
            <person name="Pitluck S."/>
            <person name="Kyrpides N."/>
            <person name="Mavromatis K."/>
            <person name="Ivanova N."/>
            <person name="Ovchinnikova G."/>
            <person name="Sims D."/>
            <person name="Meincke L."/>
            <person name="Brettin T."/>
            <person name="Detter J.C."/>
            <person name="Han C."/>
            <person name="Larimer F."/>
            <person name="Land M."/>
            <person name="Hauser L."/>
            <person name="Markowitz V."/>
            <person name="Cheng J.-F."/>
            <person name="Hugenholtz P."/>
            <person name="Woyke T."/>
            <person name="Wu D."/>
            <person name="Klenk H.-P."/>
            <person name="Eisen J.A."/>
        </authorList>
    </citation>
    <scope>NUCLEOTIDE SEQUENCE [LARGE SCALE GENOMIC DNA]</scope>
    <source>
        <strain evidence="11">ATCC 700099 / DSM 44233 / CIP 104796 / JCM 9543 / NBRC 105858 / Y-104</strain>
    </source>
</reference>
<dbReference type="PANTHER" id="PTHR30445">
    <property type="entry name" value="K(+)_H(+) ANTIPORTER SUBUNIT KHTT"/>
    <property type="match status" value="1"/>
</dbReference>
<protein>
    <submittedName>
        <fullName evidence="10">YidE/YbjL duplication</fullName>
    </submittedName>
</protein>
<keyword evidence="5 8" id="KW-0812">Transmembrane</keyword>
<dbReference type="Pfam" id="PF02080">
    <property type="entry name" value="TrkA_C"/>
    <property type="match status" value="1"/>
</dbReference>
<dbReference type="NCBIfam" id="TIGR01625">
    <property type="entry name" value="YidE_YbjL_dupl"/>
    <property type="match status" value="2"/>
</dbReference>
<evidence type="ECO:0000313" key="11">
    <source>
        <dbReference type="Proteomes" id="UP000002218"/>
    </source>
</evidence>
<reference evidence="10 11" key="2">
    <citation type="journal article" date="2010" name="Stand. Genomic Sci.">
        <title>Complete genome sequence of Nakamurella multipartita type strain (Y-104).</title>
        <authorList>
            <person name="Tice H."/>
            <person name="Mayilraj S."/>
            <person name="Sims D."/>
            <person name="Lapidus A."/>
            <person name="Nolan M."/>
            <person name="Lucas S."/>
            <person name="Glavina Del Rio T."/>
            <person name="Copeland A."/>
            <person name="Cheng J.F."/>
            <person name="Meincke L."/>
            <person name="Bruce D."/>
            <person name="Goodwin L."/>
            <person name="Pitluck S."/>
            <person name="Ivanova N."/>
            <person name="Mavromatis K."/>
            <person name="Ovchinnikova G."/>
            <person name="Pati A."/>
            <person name="Chen A."/>
            <person name="Palaniappan K."/>
            <person name="Land M."/>
            <person name="Hauser L."/>
            <person name="Chang Y.J."/>
            <person name="Jeffries C.D."/>
            <person name="Detter J.C."/>
            <person name="Brettin T."/>
            <person name="Rohde M."/>
            <person name="Goker M."/>
            <person name="Bristow J."/>
            <person name="Eisen J.A."/>
            <person name="Markowitz V."/>
            <person name="Hugenholtz P."/>
            <person name="Kyrpides N.C."/>
            <person name="Klenk H.P."/>
            <person name="Chen F."/>
        </authorList>
    </citation>
    <scope>NUCLEOTIDE SEQUENCE [LARGE SCALE GENOMIC DNA]</scope>
    <source>
        <strain evidence="11">ATCC 700099 / DSM 44233 / CIP 104796 / JCM 9543 / NBRC 105858 / Y-104</strain>
    </source>
</reference>
<evidence type="ECO:0000256" key="1">
    <source>
        <dbReference type="ARBA" id="ARBA00004651"/>
    </source>
</evidence>
<keyword evidence="11" id="KW-1185">Reference proteome</keyword>
<gene>
    <name evidence="10" type="ordered locus">Namu_2470</name>
</gene>
<keyword evidence="4" id="KW-1003">Cell membrane</keyword>
<evidence type="ECO:0000256" key="5">
    <source>
        <dbReference type="ARBA" id="ARBA00022692"/>
    </source>
</evidence>
<evidence type="ECO:0000256" key="3">
    <source>
        <dbReference type="ARBA" id="ARBA00022448"/>
    </source>
</evidence>
<keyword evidence="7 8" id="KW-0472">Membrane</keyword>
<dbReference type="Proteomes" id="UP000002218">
    <property type="component" value="Chromosome"/>
</dbReference>
<feature type="domain" description="RCK C-terminal" evidence="9">
    <location>
        <begin position="254"/>
        <end position="338"/>
    </location>
</feature>
<dbReference type="InParanoid" id="C8X6I3"/>
<dbReference type="OrthoDB" id="9155749at2"/>
<evidence type="ECO:0000256" key="7">
    <source>
        <dbReference type="ARBA" id="ARBA00023136"/>
    </source>
</evidence>
<comment type="similarity">
    <text evidence="2">Belongs to the AAE transporter (TC 2.A.81) family.</text>
</comment>
<feature type="transmembrane region" description="Helical" evidence="8">
    <location>
        <begin position="374"/>
        <end position="392"/>
    </location>
</feature>